<dbReference type="SMART" id="SM00360">
    <property type="entry name" value="RRM"/>
    <property type="match status" value="3"/>
</dbReference>
<feature type="compositionally biased region" description="Basic and acidic residues" evidence="5">
    <location>
        <begin position="97"/>
        <end position="109"/>
    </location>
</feature>
<dbReference type="InterPro" id="IPR012677">
    <property type="entry name" value="Nucleotide-bd_a/b_plait_sf"/>
</dbReference>
<evidence type="ECO:0000256" key="1">
    <source>
        <dbReference type="ARBA" id="ARBA00022553"/>
    </source>
</evidence>
<dbReference type="CDD" id="cd12284">
    <property type="entry name" value="RRM2_RBM23_RBM39"/>
    <property type="match status" value="1"/>
</dbReference>
<dbReference type="SMART" id="SM00361">
    <property type="entry name" value="RRM_1"/>
    <property type="match status" value="2"/>
</dbReference>
<dbReference type="STRING" id="1460663.A0A177CA66"/>
<dbReference type="GO" id="GO:0003723">
    <property type="term" value="F:RNA binding"/>
    <property type="evidence" value="ECO:0007669"/>
    <property type="project" value="UniProtKB-UniRule"/>
</dbReference>
<dbReference type="AlphaFoldDB" id="A0A177CA66"/>
<dbReference type="GO" id="GO:0005681">
    <property type="term" value="C:spliceosomal complex"/>
    <property type="evidence" value="ECO:0007669"/>
    <property type="project" value="EnsemblFungi"/>
</dbReference>
<dbReference type="InterPro" id="IPR006509">
    <property type="entry name" value="RBM39_SF"/>
</dbReference>
<gene>
    <name evidence="7" type="ORF">CC84DRAFT_1188523</name>
</gene>
<organism evidence="7 8">
    <name type="scientific">Paraphaeosphaeria sporulosa</name>
    <dbReference type="NCBI Taxonomy" id="1460663"/>
    <lineage>
        <taxon>Eukaryota</taxon>
        <taxon>Fungi</taxon>
        <taxon>Dikarya</taxon>
        <taxon>Ascomycota</taxon>
        <taxon>Pezizomycotina</taxon>
        <taxon>Dothideomycetes</taxon>
        <taxon>Pleosporomycetidae</taxon>
        <taxon>Pleosporales</taxon>
        <taxon>Massarineae</taxon>
        <taxon>Didymosphaeriaceae</taxon>
        <taxon>Paraphaeosphaeria</taxon>
    </lineage>
</organism>
<dbReference type="Pfam" id="PF00076">
    <property type="entry name" value="RRM_1"/>
    <property type="match status" value="3"/>
</dbReference>
<dbReference type="GO" id="GO:0006397">
    <property type="term" value="P:mRNA processing"/>
    <property type="evidence" value="ECO:0007669"/>
    <property type="project" value="InterPro"/>
</dbReference>
<dbReference type="Gene3D" id="3.30.70.330">
    <property type="match status" value="3"/>
</dbReference>
<evidence type="ECO:0000256" key="3">
    <source>
        <dbReference type="ARBA" id="ARBA00022884"/>
    </source>
</evidence>
<dbReference type="CDD" id="cd12283">
    <property type="entry name" value="RRM1_RBM39_like"/>
    <property type="match status" value="1"/>
</dbReference>
<evidence type="ECO:0000313" key="7">
    <source>
        <dbReference type="EMBL" id="OAG04021.1"/>
    </source>
</evidence>
<dbReference type="Pfam" id="PF15519">
    <property type="entry name" value="RBM39linker"/>
    <property type="match status" value="1"/>
</dbReference>
<sequence length="592" mass="66519">MEVENFLDNVAKELEDEQKRKAKSDTGDHNDDERRTRSDRSDRGDRYYGDRDHRDSRRHGRDRDRSRDRYTTRESNGERRHSRERRRRDGSRPRSSKSKDADTDEDRARYSSHRSSSRDRYRGGRGRDRGDRGGDYYSGGGRGGRSRSPRRDRGDRREDRYRDRSSGPARRDRDTDDRRGSGRRRTPTPEPTEDDRDKRTIFVQQISQRAETRHLKAFFEAVGPVVEAQIVKDRVTGRSKGVGYVEFKSEESVPKALELTGQKLKGVPIIAQLTEAEKNRASRTTGEGGAASATNGAPFHRLYVGNIHFSVTEEDLKEIFLPFGELEQVTLQRDEQNPTRSKGYGFVQFVDPNDAKKALTEMNGFELAGRQIRVGLGNDKFTPESTAHLLRNFPTQAAAYQGSAFSGAGGRGAYAGGSGGVFDRAHGRDDRGISGASALDDTDMAGVNFKQVDRNKLMMNLARNEVDIPTKKDDRPTAKARAPVENTIAPSKCIKIQNVFDADEELSKYGANWAKDLETEIKVECDKKYGKVVHIAVDANSDGEVFVKFDSVSGGEKALQGLNGRTFNYRVIRASYVVDKVYNSLYGAAANF</sequence>
<dbReference type="RefSeq" id="XP_018034386.1">
    <property type="nucleotide sequence ID" value="XM_018180994.1"/>
</dbReference>
<keyword evidence="2" id="KW-0677">Repeat</keyword>
<dbReference type="GeneID" id="28764480"/>
<dbReference type="InterPro" id="IPR029123">
    <property type="entry name" value="RBM39_linker"/>
</dbReference>
<dbReference type="NCBIfam" id="TIGR01622">
    <property type="entry name" value="SF-CC1"/>
    <property type="match status" value="1"/>
</dbReference>
<evidence type="ECO:0000259" key="6">
    <source>
        <dbReference type="PROSITE" id="PS50102"/>
    </source>
</evidence>
<evidence type="ECO:0000256" key="4">
    <source>
        <dbReference type="PROSITE-ProRule" id="PRU00176"/>
    </source>
</evidence>
<keyword evidence="3 4" id="KW-0694">RNA-binding</keyword>
<dbReference type="PANTHER" id="PTHR48036">
    <property type="entry name" value="SPLICING FACTOR (PAD-1), PUTATIVE (AFU_ORTHOLOGUE AFUA_1G15810)-RELATED"/>
    <property type="match status" value="1"/>
</dbReference>
<feature type="compositionally biased region" description="Basic and acidic residues" evidence="5">
    <location>
        <begin position="149"/>
        <end position="180"/>
    </location>
</feature>
<accession>A0A177CA66</accession>
<dbReference type="Proteomes" id="UP000077069">
    <property type="component" value="Unassembled WGS sequence"/>
</dbReference>
<feature type="compositionally biased region" description="Basic and acidic residues" evidence="5">
    <location>
        <begin position="116"/>
        <end position="134"/>
    </location>
</feature>
<feature type="region of interest" description="Disordered" evidence="5">
    <location>
        <begin position="1"/>
        <end position="200"/>
    </location>
</feature>
<reference evidence="7 8" key="1">
    <citation type="submission" date="2016-05" db="EMBL/GenBank/DDBJ databases">
        <title>Comparative analysis of secretome profiles of manganese(II)-oxidizing ascomycete fungi.</title>
        <authorList>
            <consortium name="DOE Joint Genome Institute"/>
            <person name="Zeiner C.A."/>
            <person name="Purvine S.O."/>
            <person name="Zink E.M."/>
            <person name="Wu S."/>
            <person name="Pasa-Tolic L."/>
            <person name="Chaput D.L."/>
            <person name="Haridas S."/>
            <person name="Grigoriev I.V."/>
            <person name="Santelli C.M."/>
            <person name="Hansel C.M."/>
        </authorList>
    </citation>
    <scope>NUCLEOTIDE SEQUENCE [LARGE SCALE GENOMIC DNA]</scope>
    <source>
        <strain evidence="7 8">AP3s5-JAC2a</strain>
    </source>
</reference>
<feature type="domain" description="RRM" evidence="6">
    <location>
        <begin position="492"/>
        <end position="579"/>
    </location>
</feature>
<evidence type="ECO:0000313" key="8">
    <source>
        <dbReference type="Proteomes" id="UP000077069"/>
    </source>
</evidence>
<feature type="compositionally biased region" description="Basic and acidic residues" evidence="5">
    <location>
        <begin position="10"/>
        <end position="81"/>
    </location>
</feature>
<evidence type="ECO:0000256" key="2">
    <source>
        <dbReference type="ARBA" id="ARBA00022737"/>
    </source>
</evidence>
<dbReference type="CDD" id="cd12285">
    <property type="entry name" value="RRM3_RBM39_like"/>
    <property type="match status" value="1"/>
</dbReference>
<proteinExistence type="predicted"/>
<evidence type="ECO:0000256" key="5">
    <source>
        <dbReference type="SAM" id="MobiDB-lite"/>
    </source>
</evidence>
<dbReference type="InParanoid" id="A0A177CA66"/>
<dbReference type="SUPFAM" id="SSF54928">
    <property type="entry name" value="RNA-binding domain, RBD"/>
    <property type="match status" value="2"/>
</dbReference>
<feature type="domain" description="RRM" evidence="6">
    <location>
        <begin position="300"/>
        <end position="379"/>
    </location>
</feature>
<keyword evidence="1" id="KW-0597">Phosphoprotein</keyword>
<name>A0A177CA66_9PLEO</name>
<dbReference type="GO" id="GO:1990446">
    <property type="term" value="F:U1 snRNP binding"/>
    <property type="evidence" value="ECO:0007669"/>
    <property type="project" value="EnsemblFungi"/>
</dbReference>
<dbReference type="EMBL" id="KV441554">
    <property type="protein sequence ID" value="OAG04021.1"/>
    <property type="molecule type" value="Genomic_DNA"/>
</dbReference>
<protein>
    <submittedName>
        <fullName evidence="7">Splicing factor, CC1-like protein</fullName>
    </submittedName>
</protein>
<dbReference type="InterPro" id="IPR000504">
    <property type="entry name" value="RRM_dom"/>
</dbReference>
<dbReference type="OrthoDB" id="5411533at2759"/>
<feature type="domain" description="RRM" evidence="6">
    <location>
        <begin position="199"/>
        <end position="276"/>
    </location>
</feature>
<dbReference type="InterPro" id="IPR003954">
    <property type="entry name" value="RRM_euk-type"/>
</dbReference>
<keyword evidence="8" id="KW-1185">Reference proteome</keyword>
<dbReference type="PROSITE" id="PS50102">
    <property type="entry name" value="RRM"/>
    <property type="match status" value="3"/>
</dbReference>
<dbReference type="InterPro" id="IPR035979">
    <property type="entry name" value="RBD_domain_sf"/>
</dbReference>